<dbReference type="Proteomes" id="UP000244773">
    <property type="component" value="Segment"/>
</dbReference>
<feature type="compositionally biased region" description="Basic and acidic residues" evidence="1">
    <location>
        <begin position="174"/>
        <end position="193"/>
    </location>
</feature>
<reference evidence="2" key="1">
    <citation type="journal article" date="2018" name="Virology">
        <title>A giant virus infecting green algae encodes key fermentation genes.</title>
        <authorList>
            <person name="Schvarcz C.R."/>
            <person name="Steward G.F."/>
        </authorList>
    </citation>
    <scope>NUCLEOTIDE SEQUENCE [LARGE SCALE GENOMIC DNA]</scope>
</reference>
<evidence type="ECO:0000256" key="1">
    <source>
        <dbReference type="SAM" id="MobiDB-lite"/>
    </source>
</evidence>
<accession>A0A2P0VP58</accession>
<organism evidence="2">
    <name type="scientific">Tetraselmis virus 1</name>
    <dbReference type="NCBI Taxonomy" id="2060617"/>
    <lineage>
        <taxon>Viruses</taxon>
        <taxon>Varidnaviria</taxon>
        <taxon>Bamfordvirae</taxon>
        <taxon>Nucleocytoviricota</taxon>
        <taxon>Megaviricetes</taxon>
        <taxon>Imitervirales</taxon>
        <taxon>Allomimiviridae</taxon>
        <taxon>Oceanusvirus</taxon>
        <taxon>Oceanusvirus kaneohense</taxon>
    </lineage>
</organism>
<feature type="compositionally biased region" description="Acidic residues" evidence="1">
    <location>
        <begin position="216"/>
        <end position="231"/>
    </location>
</feature>
<protein>
    <submittedName>
        <fullName evidence="2">Uncharacterized protein</fullName>
    </submittedName>
</protein>
<proteinExistence type="predicted"/>
<gene>
    <name evidence="2" type="ORF">TetV_477</name>
</gene>
<evidence type="ECO:0000313" key="3">
    <source>
        <dbReference type="Proteomes" id="UP000244773"/>
    </source>
</evidence>
<sequence length="367" mass="42610">MGRRQIDKISSQTAEMLLEEFKLIYKGTVKANRKPHLLLREFQTRVSYEIKAMNKSRERREIRFRRANAKIPDYKNSLNAALREALVSSSIPANKREEASEKIPSAETLYHEIILSVAREVWKNPPMFYHNIDEKKREANSARMILCMRDTIEETIRQMIPEALYESEEEEEEFTLKEREEIRSHLEKGREIEDKDSEEESEETHSPPKMTGIESEASEVESEASEVESEASEEKTESIKEMQVPPNTPCEEDNWSVSMGSDYTQDRSALESDEEHDQIKFPEAEIEVDKYPTELDFNTDKEIETAGYVSLVDIETDWVNDPIFTGPKEDDMYSVVGVEDYVVPQFKIIEIESRKSDEKKCVVVDKT</sequence>
<dbReference type="EMBL" id="KY322437">
    <property type="protein sequence ID" value="AUF82559.1"/>
    <property type="molecule type" value="Genomic_DNA"/>
</dbReference>
<evidence type="ECO:0000313" key="2">
    <source>
        <dbReference type="EMBL" id="AUF82559.1"/>
    </source>
</evidence>
<feature type="region of interest" description="Disordered" evidence="1">
    <location>
        <begin position="166"/>
        <end position="279"/>
    </location>
</feature>
<keyword evidence="3" id="KW-1185">Reference proteome</keyword>
<name>A0A2P0VP58_9VIRU</name>